<reference evidence="1 2" key="1">
    <citation type="submission" date="2024-03" db="EMBL/GenBank/DDBJ databases">
        <title>Human intestinal bacterial collection.</title>
        <authorList>
            <person name="Pauvert C."/>
            <person name="Hitch T.C.A."/>
            <person name="Clavel T."/>
        </authorList>
    </citation>
    <scope>NUCLEOTIDE SEQUENCE [LARGE SCALE GENOMIC DNA]</scope>
    <source>
        <strain evidence="1 2">CLA-AA-H192</strain>
    </source>
</reference>
<dbReference type="InterPro" id="IPR023214">
    <property type="entry name" value="HAD_sf"/>
</dbReference>
<sequence length="281" mass="30406">MGRFSNVLLASDFDHTLTDMSGQIPARNLEAIAAFQAEGGIFTVASGRSIPMFRKKAALVPVNAPCILYNGGACYDYRTDELLFAFPLAEDAPQLLQALRDHCPNERTEVQTLDCHYAYGDDPRRDAALAANGVPVQHEAVLPPQPWIKLAVYGTSKQVGYDDPANTPPEEIAYFDELQRYTAGLVGNRYAITRALPRNMEISAGGCDKGTAARRLADTLGRSILVCVGDAPNDLAMLQAADYGFRTGDCDPGMRRYDFRDAAPSGEGSVASVIDALRALL</sequence>
<dbReference type="NCBIfam" id="TIGR01484">
    <property type="entry name" value="HAD-SF-IIB"/>
    <property type="match status" value="1"/>
</dbReference>
<dbReference type="EC" id="3.1.3.-" evidence="1"/>
<dbReference type="Gene3D" id="3.30.1240.10">
    <property type="match status" value="1"/>
</dbReference>
<organism evidence="1 2">
    <name type="scientific">Faecousia intestinalis</name>
    <dbReference type="NCBI Taxonomy" id="3133167"/>
    <lineage>
        <taxon>Bacteria</taxon>
        <taxon>Bacillati</taxon>
        <taxon>Bacillota</taxon>
        <taxon>Clostridia</taxon>
        <taxon>Eubacteriales</taxon>
        <taxon>Oscillospiraceae</taxon>
        <taxon>Faecousia</taxon>
    </lineage>
</organism>
<dbReference type="InterPro" id="IPR036412">
    <property type="entry name" value="HAD-like_sf"/>
</dbReference>
<keyword evidence="2" id="KW-1185">Reference proteome</keyword>
<dbReference type="Pfam" id="PF08282">
    <property type="entry name" value="Hydrolase_3"/>
    <property type="match status" value="1"/>
</dbReference>
<keyword evidence="1" id="KW-0378">Hydrolase</keyword>
<accession>A0ABV1G2W6</accession>
<gene>
    <name evidence="1" type="ORF">WMO66_00320</name>
</gene>
<name>A0ABV1G2W6_9FIRM</name>
<dbReference type="RefSeq" id="WP_349134417.1">
    <property type="nucleotide sequence ID" value="NZ_JBBMFF010000031.1"/>
</dbReference>
<proteinExistence type="predicted"/>
<dbReference type="PANTHER" id="PTHR10000:SF8">
    <property type="entry name" value="HAD SUPERFAMILY HYDROLASE-LIKE, TYPE 3"/>
    <property type="match status" value="1"/>
</dbReference>
<dbReference type="EMBL" id="JBBMFF010000031">
    <property type="protein sequence ID" value="MEQ2509700.1"/>
    <property type="molecule type" value="Genomic_DNA"/>
</dbReference>
<evidence type="ECO:0000313" key="2">
    <source>
        <dbReference type="Proteomes" id="UP001491552"/>
    </source>
</evidence>
<comment type="caution">
    <text evidence="1">The sequence shown here is derived from an EMBL/GenBank/DDBJ whole genome shotgun (WGS) entry which is preliminary data.</text>
</comment>
<dbReference type="PANTHER" id="PTHR10000">
    <property type="entry name" value="PHOSPHOSERINE PHOSPHATASE"/>
    <property type="match status" value="1"/>
</dbReference>
<dbReference type="GO" id="GO:0016787">
    <property type="term" value="F:hydrolase activity"/>
    <property type="evidence" value="ECO:0007669"/>
    <property type="project" value="UniProtKB-KW"/>
</dbReference>
<dbReference type="SUPFAM" id="SSF56784">
    <property type="entry name" value="HAD-like"/>
    <property type="match status" value="1"/>
</dbReference>
<dbReference type="Gene3D" id="3.40.50.1000">
    <property type="entry name" value="HAD superfamily/HAD-like"/>
    <property type="match status" value="1"/>
</dbReference>
<dbReference type="InterPro" id="IPR006379">
    <property type="entry name" value="HAD-SF_hydro_IIB"/>
</dbReference>
<evidence type="ECO:0000313" key="1">
    <source>
        <dbReference type="EMBL" id="MEQ2509700.1"/>
    </source>
</evidence>
<dbReference type="Proteomes" id="UP001491552">
    <property type="component" value="Unassembled WGS sequence"/>
</dbReference>
<protein>
    <submittedName>
        <fullName evidence="1">HAD family hydrolase</fullName>
        <ecNumber evidence="1">3.1.3.-</ecNumber>
    </submittedName>
</protein>